<evidence type="ECO:0000313" key="1">
    <source>
        <dbReference type="EMBL" id="VDO66895.1"/>
    </source>
</evidence>
<dbReference type="EMBL" id="UZAH01025594">
    <property type="protein sequence ID" value="VDO66895.1"/>
    <property type="molecule type" value="Genomic_DNA"/>
</dbReference>
<reference evidence="1 2" key="1">
    <citation type="submission" date="2018-11" db="EMBL/GenBank/DDBJ databases">
        <authorList>
            <consortium name="Pathogen Informatics"/>
        </authorList>
    </citation>
    <scope>NUCLEOTIDE SEQUENCE [LARGE SCALE GENOMIC DNA]</scope>
</reference>
<dbReference type="Proteomes" id="UP000050761">
    <property type="component" value="Unassembled WGS sequence"/>
</dbReference>
<accession>A0A3P8B2I2</accession>
<organism evidence="2 3">
    <name type="scientific">Heligmosomoides polygyrus</name>
    <name type="common">Parasitic roundworm</name>
    <dbReference type="NCBI Taxonomy" id="6339"/>
    <lineage>
        <taxon>Eukaryota</taxon>
        <taxon>Metazoa</taxon>
        <taxon>Ecdysozoa</taxon>
        <taxon>Nematoda</taxon>
        <taxon>Chromadorea</taxon>
        <taxon>Rhabditida</taxon>
        <taxon>Rhabditina</taxon>
        <taxon>Rhabditomorpha</taxon>
        <taxon>Strongyloidea</taxon>
        <taxon>Heligmosomidae</taxon>
        <taxon>Heligmosomoides</taxon>
    </lineage>
</organism>
<reference evidence="3" key="2">
    <citation type="submission" date="2019-09" db="UniProtKB">
        <authorList>
            <consortium name="WormBaseParasite"/>
        </authorList>
    </citation>
    <scope>IDENTIFICATION</scope>
</reference>
<keyword evidence="2" id="KW-1185">Reference proteome</keyword>
<dbReference type="WBParaSite" id="HPBE_0000609401-mRNA-1">
    <property type="protein sequence ID" value="HPBE_0000609401-mRNA-1"/>
    <property type="gene ID" value="HPBE_0000609401"/>
</dbReference>
<sequence length="100" mass="10912">MVSSQIISLMNDALAVVRPQRSEAPFDASLPMPITHVYSSRSLVTELLPTPQPDVGAPLASTAMLLGRCFRESRHAFGVLSLPPTNTRNHHLRYVFAANA</sequence>
<proteinExistence type="predicted"/>
<dbReference type="AlphaFoldDB" id="A0A183FH78"/>
<gene>
    <name evidence="1" type="ORF">HPBE_LOCUS6095</name>
</gene>
<evidence type="ECO:0000313" key="3">
    <source>
        <dbReference type="WBParaSite" id="HPBE_0000609401-mRNA-1"/>
    </source>
</evidence>
<evidence type="ECO:0000313" key="2">
    <source>
        <dbReference type="Proteomes" id="UP000050761"/>
    </source>
</evidence>
<protein>
    <submittedName>
        <fullName evidence="1 3">Uncharacterized protein</fullName>
    </submittedName>
</protein>
<name>A0A183FH78_HELPZ</name>
<accession>A0A183FH78</accession>